<evidence type="ECO:0000313" key="5">
    <source>
        <dbReference type="Proteomes" id="UP000001933"/>
    </source>
</evidence>
<dbReference type="AlphaFoldDB" id="Q2LVD9"/>
<reference evidence="4 5" key="1">
    <citation type="journal article" date="2007" name="Proc. Natl. Acad. Sci. U.S.A.">
        <title>The genome of Syntrophus aciditrophicus: life at the thermodynamic limit of microbial growth.</title>
        <authorList>
            <person name="McInerney M.J."/>
            <person name="Rohlin L."/>
            <person name="Mouttaki H."/>
            <person name="Kim U."/>
            <person name="Krupp R.S."/>
            <person name="Rios-Hernandez L."/>
            <person name="Sieber J."/>
            <person name="Struchtemeyer C.G."/>
            <person name="Bhattacharyya A."/>
            <person name="Campbell J.W."/>
            <person name="Gunsalus R.P."/>
        </authorList>
    </citation>
    <scope>NUCLEOTIDE SEQUENCE [LARGE SCALE GENOMIC DNA]</scope>
    <source>
        <strain evidence="4 5">SB</strain>
    </source>
</reference>
<dbReference type="NCBIfam" id="TIGR00253">
    <property type="entry name" value="RNA_bind_YhbY"/>
    <property type="match status" value="1"/>
</dbReference>
<feature type="domain" description="CRM" evidence="3">
    <location>
        <begin position="12"/>
        <end position="108"/>
    </location>
</feature>
<dbReference type="InterPro" id="IPR001890">
    <property type="entry name" value="RNA-binding_CRM"/>
</dbReference>
<gene>
    <name evidence="4" type="ORF">SYN_00752</name>
</gene>
<dbReference type="Proteomes" id="UP000001933">
    <property type="component" value="Chromosome"/>
</dbReference>
<protein>
    <submittedName>
        <fullName evidence="4">Hypothetical RNA binding protein</fullName>
    </submittedName>
</protein>
<dbReference type="STRING" id="56780.SYN_00752"/>
<keyword evidence="5" id="KW-1185">Reference proteome</keyword>
<dbReference type="HOGENOM" id="CLU_095994_1_2_7"/>
<dbReference type="Pfam" id="PF01985">
    <property type="entry name" value="CRS1_YhbY"/>
    <property type="match status" value="1"/>
</dbReference>
<dbReference type="InterPro" id="IPR035920">
    <property type="entry name" value="YhbY-like_sf"/>
</dbReference>
<sequence>MSSKINYINGDYMLTGKQKRFLRRLGHELKPVVLIGKSEITKSILHETDAALEHHELIKVKLLDSSLTDRKEAAEYLASQLKADVAQILGRTFLIYRKAKQPKIDLPF</sequence>
<dbReference type="SMART" id="SM01103">
    <property type="entry name" value="CRS1_YhbY"/>
    <property type="match status" value="1"/>
</dbReference>
<dbReference type="eggNOG" id="COG1534">
    <property type="taxonomic scope" value="Bacteria"/>
</dbReference>
<accession>Q2LVD9</accession>
<keyword evidence="1 2" id="KW-0694">RNA-binding</keyword>
<evidence type="ECO:0000256" key="2">
    <source>
        <dbReference type="PROSITE-ProRule" id="PRU00626"/>
    </source>
</evidence>
<name>Q2LVD9_SYNAS</name>
<dbReference type="Gene3D" id="3.30.110.60">
    <property type="entry name" value="YhbY-like"/>
    <property type="match status" value="1"/>
</dbReference>
<dbReference type="InterPro" id="IPR017924">
    <property type="entry name" value="RNA-binding_YhbY"/>
</dbReference>
<organism evidence="4 5">
    <name type="scientific">Syntrophus aciditrophicus (strain SB)</name>
    <dbReference type="NCBI Taxonomy" id="56780"/>
    <lineage>
        <taxon>Bacteria</taxon>
        <taxon>Pseudomonadati</taxon>
        <taxon>Thermodesulfobacteriota</taxon>
        <taxon>Syntrophia</taxon>
        <taxon>Syntrophales</taxon>
        <taxon>Syntrophaceae</taxon>
        <taxon>Syntrophus</taxon>
    </lineage>
</organism>
<dbReference type="KEGG" id="sat:SYN_00752"/>
<dbReference type="FunCoup" id="Q2LVD9">
    <property type="interactions" value="232"/>
</dbReference>
<evidence type="ECO:0000259" key="3">
    <source>
        <dbReference type="PROSITE" id="PS51295"/>
    </source>
</evidence>
<dbReference type="SUPFAM" id="SSF75471">
    <property type="entry name" value="YhbY-like"/>
    <property type="match status" value="1"/>
</dbReference>
<dbReference type="GO" id="GO:0003723">
    <property type="term" value="F:RNA binding"/>
    <property type="evidence" value="ECO:0007669"/>
    <property type="project" value="UniProtKB-UniRule"/>
</dbReference>
<evidence type="ECO:0000313" key="4">
    <source>
        <dbReference type="EMBL" id="ABC78053.1"/>
    </source>
</evidence>
<dbReference type="InParanoid" id="Q2LVD9"/>
<dbReference type="InterPro" id="IPR051925">
    <property type="entry name" value="RNA-binding_domain"/>
</dbReference>
<dbReference type="PANTHER" id="PTHR40065">
    <property type="entry name" value="RNA-BINDING PROTEIN YHBY"/>
    <property type="match status" value="1"/>
</dbReference>
<dbReference type="PANTHER" id="PTHR40065:SF3">
    <property type="entry name" value="RNA-BINDING PROTEIN YHBY"/>
    <property type="match status" value="1"/>
</dbReference>
<dbReference type="EMBL" id="CP000252">
    <property type="protein sequence ID" value="ABC78053.1"/>
    <property type="molecule type" value="Genomic_DNA"/>
</dbReference>
<evidence type="ECO:0000256" key="1">
    <source>
        <dbReference type="ARBA" id="ARBA00022884"/>
    </source>
</evidence>
<proteinExistence type="predicted"/>
<dbReference type="PROSITE" id="PS51295">
    <property type="entry name" value="CRM"/>
    <property type="match status" value="1"/>
</dbReference>